<protein>
    <submittedName>
        <fullName evidence="8">MFS general substrate transporter</fullName>
    </submittedName>
</protein>
<dbReference type="PANTHER" id="PTHR23501">
    <property type="entry name" value="MAJOR FACILITATOR SUPERFAMILY"/>
    <property type="match status" value="1"/>
</dbReference>
<feature type="transmembrane region" description="Helical" evidence="6">
    <location>
        <begin position="288"/>
        <end position="307"/>
    </location>
</feature>
<keyword evidence="4 6" id="KW-1133">Transmembrane helix</keyword>
<feature type="domain" description="Major facilitator superfamily (MFS) profile" evidence="7">
    <location>
        <begin position="1"/>
        <end position="437"/>
    </location>
</feature>
<evidence type="ECO:0000313" key="9">
    <source>
        <dbReference type="Proteomes" id="UP000250266"/>
    </source>
</evidence>
<dbReference type="InterPro" id="IPR020846">
    <property type="entry name" value="MFS_dom"/>
</dbReference>
<dbReference type="InterPro" id="IPR010573">
    <property type="entry name" value="MFS_Str1/Tri12-like"/>
</dbReference>
<evidence type="ECO:0000256" key="5">
    <source>
        <dbReference type="ARBA" id="ARBA00023136"/>
    </source>
</evidence>
<keyword evidence="5 6" id="KW-0472">Membrane</keyword>
<dbReference type="EMBL" id="KV745381">
    <property type="protein sequence ID" value="OCK74981.1"/>
    <property type="molecule type" value="Genomic_DNA"/>
</dbReference>
<dbReference type="PROSITE" id="PS00216">
    <property type="entry name" value="SUGAR_TRANSPORT_1"/>
    <property type="match status" value="1"/>
</dbReference>
<evidence type="ECO:0000256" key="3">
    <source>
        <dbReference type="ARBA" id="ARBA00022692"/>
    </source>
</evidence>
<evidence type="ECO:0000256" key="2">
    <source>
        <dbReference type="ARBA" id="ARBA00022448"/>
    </source>
</evidence>
<reference evidence="8 9" key="1">
    <citation type="journal article" date="2016" name="Nat. Commun.">
        <title>Ectomycorrhizal ecology is imprinted in the genome of the dominant symbiotic fungus Cenococcum geophilum.</title>
        <authorList>
            <consortium name="DOE Joint Genome Institute"/>
            <person name="Peter M."/>
            <person name="Kohler A."/>
            <person name="Ohm R.A."/>
            <person name="Kuo A."/>
            <person name="Krutzmann J."/>
            <person name="Morin E."/>
            <person name="Arend M."/>
            <person name="Barry K.W."/>
            <person name="Binder M."/>
            <person name="Choi C."/>
            <person name="Clum A."/>
            <person name="Copeland A."/>
            <person name="Grisel N."/>
            <person name="Haridas S."/>
            <person name="Kipfer T."/>
            <person name="LaButti K."/>
            <person name="Lindquist E."/>
            <person name="Lipzen A."/>
            <person name="Maire R."/>
            <person name="Meier B."/>
            <person name="Mihaltcheva S."/>
            <person name="Molinier V."/>
            <person name="Murat C."/>
            <person name="Poggeler S."/>
            <person name="Quandt C.A."/>
            <person name="Sperisen C."/>
            <person name="Tritt A."/>
            <person name="Tisserant E."/>
            <person name="Crous P.W."/>
            <person name="Henrissat B."/>
            <person name="Nehls U."/>
            <person name="Egli S."/>
            <person name="Spatafora J.W."/>
            <person name="Grigoriev I.V."/>
            <person name="Martin F.M."/>
        </authorList>
    </citation>
    <scope>NUCLEOTIDE SEQUENCE [LARGE SCALE GENOMIC DNA]</scope>
    <source>
        <strain evidence="8 9">CBS 459.81</strain>
    </source>
</reference>
<evidence type="ECO:0000313" key="8">
    <source>
        <dbReference type="EMBL" id="OCK74981.1"/>
    </source>
</evidence>
<dbReference type="PANTHER" id="PTHR23501:SF109">
    <property type="entry name" value="MAJOR FACILITATOR SUPERFAMILY (MFS) PROFILE DOMAIN-CONTAINING PROTEIN-RELATED"/>
    <property type="match status" value="1"/>
</dbReference>
<name>A0A8E2E0M3_9PEZI</name>
<gene>
    <name evidence="8" type="ORF">K432DRAFT_309534</name>
</gene>
<evidence type="ECO:0000259" key="7">
    <source>
        <dbReference type="PROSITE" id="PS50850"/>
    </source>
</evidence>
<comment type="subcellular location">
    <subcellularLocation>
        <location evidence="1">Membrane</location>
        <topology evidence="1">Multi-pass membrane protein</topology>
    </subcellularLocation>
</comment>
<evidence type="ECO:0000256" key="1">
    <source>
        <dbReference type="ARBA" id="ARBA00004141"/>
    </source>
</evidence>
<sequence length="469" mass="50827">MASICSWCIAGGIWFLYPFFNVRGIQAHNCSQIGAISDQYGRKDVLIFGNVIAIVGGVVCVTAKSIWVAVIGSTIIGLGSGCQSQSCAILSEMFKKKHRGILISTLGLLFITPLPFLVTGSLVGHAMAKNATWRWVYYLYIILTAVSGIMIFLFYYPPHERQLCSSWNVRSKLQALKDFDWIGALFTILFIVLISTSIVWVISEKYKWSSAAIIVPLVAAVVIMACLAAWETFGSKNPIFPHTMFINTRGFLFVLLAVTLATSGIASIDDVWPTEVSALYTTNQTRASVYILPSGFGTMAGALFAGLSMRIIRHTQLQFSATAFLGAIFVALMATLTPNNFRPGLAYIFVADFFGGAFKVISIVMIQLAFGDELIGTATGILNLARNIGPGLSNSFYVTIIRSRVSATLAKRVSRAVLPLGLPITSLRALLLAIASKDQAALSQIPGITPVIIKMAVLETELTYAAAFR</sequence>
<feature type="transmembrane region" description="Helical" evidence="6">
    <location>
        <begin position="344"/>
        <end position="366"/>
    </location>
</feature>
<feature type="transmembrane region" description="Helical" evidence="6">
    <location>
        <begin position="179"/>
        <end position="202"/>
    </location>
</feature>
<feature type="transmembrane region" description="Helical" evidence="6">
    <location>
        <begin position="208"/>
        <end position="230"/>
    </location>
</feature>
<dbReference type="PROSITE" id="PS50850">
    <property type="entry name" value="MFS"/>
    <property type="match status" value="1"/>
</dbReference>
<feature type="transmembrane region" description="Helical" evidence="6">
    <location>
        <begin position="250"/>
        <end position="268"/>
    </location>
</feature>
<keyword evidence="2" id="KW-0813">Transport</keyword>
<dbReference type="Proteomes" id="UP000250266">
    <property type="component" value="Unassembled WGS sequence"/>
</dbReference>
<accession>A0A8E2E0M3</accession>
<dbReference type="GO" id="GO:0022857">
    <property type="term" value="F:transmembrane transporter activity"/>
    <property type="evidence" value="ECO:0007669"/>
    <property type="project" value="InterPro"/>
</dbReference>
<feature type="transmembrane region" description="Helical" evidence="6">
    <location>
        <begin position="135"/>
        <end position="158"/>
    </location>
</feature>
<dbReference type="InterPro" id="IPR005829">
    <property type="entry name" value="Sugar_transporter_CS"/>
</dbReference>
<feature type="transmembrane region" description="Helical" evidence="6">
    <location>
        <begin position="100"/>
        <end position="123"/>
    </location>
</feature>
<keyword evidence="3 6" id="KW-0812">Transmembrane</keyword>
<evidence type="ECO:0000256" key="6">
    <source>
        <dbReference type="SAM" id="Phobius"/>
    </source>
</evidence>
<dbReference type="OrthoDB" id="2587356at2759"/>
<evidence type="ECO:0000256" key="4">
    <source>
        <dbReference type="ARBA" id="ARBA00022989"/>
    </source>
</evidence>
<dbReference type="Pfam" id="PF06609">
    <property type="entry name" value="TRI12"/>
    <property type="match status" value="1"/>
</dbReference>
<dbReference type="SUPFAM" id="SSF103473">
    <property type="entry name" value="MFS general substrate transporter"/>
    <property type="match status" value="1"/>
</dbReference>
<dbReference type="AlphaFoldDB" id="A0A8E2E0M3"/>
<feature type="transmembrane region" description="Helical" evidence="6">
    <location>
        <begin position="319"/>
        <end position="338"/>
    </location>
</feature>
<organism evidence="8 9">
    <name type="scientific">Lepidopterella palustris CBS 459.81</name>
    <dbReference type="NCBI Taxonomy" id="1314670"/>
    <lineage>
        <taxon>Eukaryota</taxon>
        <taxon>Fungi</taxon>
        <taxon>Dikarya</taxon>
        <taxon>Ascomycota</taxon>
        <taxon>Pezizomycotina</taxon>
        <taxon>Dothideomycetes</taxon>
        <taxon>Pleosporomycetidae</taxon>
        <taxon>Mytilinidiales</taxon>
        <taxon>Argynnaceae</taxon>
        <taxon>Lepidopterella</taxon>
    </lineage>
</organism>
<dbReference type="InterPro" id="IPR036259">
    <property type="entry name" value="MFS_trans_sf"/>
</dbReference>
<keyword evidence="9" id="KW-1185">Reference proteome</keyword>
<proteinExistence type="predicted"/>
<dbReference type="Gene3D" id="1.20.1250.20">
    <property type="entry name" value="MFS general substrate transporter like domains"/>
    <property type="match status" value="2"/>
</dbReference>
<dbReference type="GO" id="GO:0005886">
    <property type="term" value="C:plasma membrane"/>
    <property type="evidence" value="ECO:0007669"/>
    <property type="project" value="TreeGrafter"/>
</dbReference>
<feature type="transmembrane region" description="Helical" evidence="6">
    <location>
        <begin position="51"/>
        <end position="79"/>
    </location>
</feature>